<name>A0A267F776_9PLAT</name>
<comment type="caution">
    <text evidence="2">The sequence shown here is derived from an EMBL/GenBank/DDBJ whole genome shotgun (WGS) entry which is preliminary data.</text>
</comment>
<feature type="region of interest" description="Disordered" evidence="1">
    <location>
        <begin position="1"/>
        <end position="46"/>
    </location>
</feature>
<protein>
    <submittedName>
        <fullName evidence="2">Uncharacterized protein</fullName>
    </submittedName>
</protein>
<evidence type="ECO:0000313" key="2">
    <source>
        <dbReference type="EMBL" id="PAA68872.1"/>
    </source>
</evidence>
<dbReference type="AlphaFoldDB" id="A0A267F776"/>
<accession>A0A267F776</accession>
<evidence type="ECO:0000313" key="3">
    <source>
        <dbReference type="Proteomes" id="UP000215902"/>
    </source>
</evidence>
<sequence length="233" mass="26013">MLSRAHTFHGDSTAARRFNVSTRMKESPQEPVRLPPIKPSEASPQQAAGLNNELIRLRAQQTVGGNPKLCFSETTVFPARKEPKTAISVHPKFLDEPPSGRYYYPGYSPYLMDRDSEQRYFISGYSGFVPRLRQRLGGTYPVLTHDALEDFDRARRLHAAALAGLEASDAEAVGEEKAAGQAGRGRLRGRRGEGVIYRKCEGLLPNYYGHIPGHRRRFGQSFGRITVNARELA</sequence>
<organism evidence="2 3">
    <name type="scientific">Macrostomum lignano</name>
    <dbReference type="NCBI Taxonomy" id="282301"/>
    <lineage>
        <taxon>Eukaryota</taxon>
        <taxon>Metazoa</taxon>
        <taxon>Spiralia</taxon>
        <taxon>Lophotrochozoa</taxon>
        <taxon>Platyhelminthes</taxon>
        <taxon>Rhabditophora</taxon>
        <taxon>Macrostomorpha</taxon>
        <taxon>Macrostomida</taxon>
        <taxon>Macrostomidae</taxon>
        <taxon>Macrostomum</taxon>
    </lineage>
</organism>
<gene>
    <name evidence="2" type="ORF">BOX15_Mlig002349g1</name>
</gene>
<dbReference type="PANTHER" id="PTHR22146:SF8">
    <property type="entry name" value="PROTEIN FAM166B"/>
    <property type="match status" value="1"/>
</dbReference>
<dbReference type="PANTHER" id="PTHR22146">
    <property type="entry name" value="CAT EYE SYNDROME CRITICAL REGION PROTEIN 6"/>
    <property type="match status" value="1"/>
</dbReference>
<keyword evidence="3" id="KW-1185">Reference proteome</keyword>
<dbReference type="OrthoDB" id="2019884at2759"/>
<dbReference type="STRING" id="282301.A0A267F776"/>
<proteinExistence type="predicted"/>
<reference evidence="2 3" key="1">
    <citation type="submission" date="2017-06" db="EMBL/GenBank/DDBJ databases">
        <title>A platform for efficient transgenesis in Macrostomum lignano, a flatworm model organism for stem cell research.</title>
        <authorList>
            <person name="Berezikov E."/>
        </authorList>
    </citation>
    <scope>NUCLEOTIDE SEQUENCE [LARGE SCALE GENOMIC DNA]</scope>
    <source>
        <strain evidence="2">DV1</strain>
        <tissue evidence="2">Whole organism</tissue>
    </source>
</reference>
<evidence type="ECO:0000256" key="1">
    <source>
        <dbReference type="SAM" id="MobiDB-lite"/>
    </source>
</evidence>
<dbReference type="Proteomes" id="UP000215902">
    <property type="component" value="Unassembled WGS sequence"/>
</dbReference>
<dbReference type="EMBL" id="NIVC01001367">
    <property type="protein sequence ID" value="PAA68872.1"/>
    <property type="molecule type" value="Genomic_DNA"/>
</dbReference>